<dbReference type="PANTHER" id="PTHR39677">
    <property type="entry name" value="RIBONUCLEASE VAPC6"/>
    <property type="match status" value="1"/>
</dbReference>
<dbReference type="InterPro" id="IPR029060">
    <property type="entry name" value="PIN-like_dom_sf"/>
</dbReference>
<dbReference type="Proteomes" id="UP000193404">
    <property type="component" value="Chromosome"/>
</dbReference>
<dbReference type="STRING" id="282676.B6F84_04185"/>
<dbReference type="Pfam" id="PF01850">
    <property type="entry name" value="PIN"/>
    <property type="match status" value="1"/>
</dbReference>
<dbReference type="EMBL" id="CP020477">
    <property type="protein sequence ID" value="ARM77056.1"/>
    <property type="molecule type" value="Genomic_DNA"/>
</dbReference>
<protein>
    <recommendedName>
        <fullName evidence="1">PIN domain-containing protein</fullName>
    </recommendedName>
</protein>
<dbReference type="SUPFAM" id="SSF88723">
    <property type="entry name" value="PIN domain-like"/>
    <property type="match status" value="1"/>
</dbReference>
<dbReference type="PANTHER" id="PTHR39677:SF4">
    <property type="entry name" value="RIBONUCLEASE VAPC6"/>
    <property type="match status" value="1"/>
</dbReference>
<keyword evidence="3" id="KW-1185">Reference proteome</keyword>
<reference evidence="2 3" key="1">
    <citation type="submission" date="2017-03" db="EMBL/GenBank/DDBJ databases">
        <title>Sulfur activation and transportation mechanism of thermophilic Archaea Acidianus manzaensis YN-25.</title>
        <authorList>
            <person name="Ma Y."/>
            <person name="Yang Y."/>
            <person name="Xia J."/>
        </authorList>
    </citation>
    <scope>NUCLEOTIDE SEQUENCE [LARGE SCALE GENOMIC DNA]</scope>
    <source>
        <strain evidence="2 3">YN-25</strain>
    </source>
</reference>
<sequence length="124" mass="14072">MDTGVLVNYFLKKEEKYRKIINEIYSEKEGLTLYLNLTELYYVLGRIIGKEASSTVLSLIKKSPIKILSINENLSIRAGELKLSYDFLSIVDSYLVALAEREKAKILTTDSSIAKAFKDTDLLN</sequence>
<dbReference type="Gene3D" id="3.40.50.1010">
    <property type="entry name" value="5'-nuclease"/>
    <property type="match status" value="1"/>
</dbReference>
<name>A0A1W6K3H0_9CREN</name>
<evidence type="ECO:0000259" key="1">
    <source>
        <dbReference type="Pfam" id="PF01850"/>
    </source>
</evidence>
<evidence type="ECO:0000313" key="3">
    <source>
        <dbReference type="Proteomes" id="UP000193404"/>
    </source>
</evidence>
<organism evidence="2 3">
    <name type="scientific">Acidianus manzaensis</name>
    <dbReference type="NCBI Taxonomy" id="282676"/>
    <lineage>
        <taxon>Archaea</taxon>
        <taxon>Thermoproteota</taxon>
        <taxon>Thermoprotei</taxon>
        <taxon>Sulfolobales</taxon>
        <taxon>Sulfolobaceae</taxon>
        <taxon>Acidianus</taxon>
    </lineage>
</organism>
<proteinExistence type="predicted"/>
<dbReference type="AlphaFoldDB" id="A0A1W6K3H0"/>
<gene>
    <name evidence="2" type="ORF">B6F84_04185</name>
</gene>
<dbReference type="InterPro" id="IPR002716">
    <property type="entry name" value="PIN_dom"/>
</dbReference>
<accession>A0A1W6K3H0</accession>
<feature type="domain" description="PIN" evidence="1">
    <location>
        <begin position="2"/>
        <end position="115"/>
    </location>
</feature>
<evidence type="ECO:0000313" key="2">
    <source>
        <dbReference type="EMBL" id="ARM77056.1"/>
    </source>
</evidence>
<dbReference type="KEGG" id="aman:B6F84_04185"/>